<evidence type="ECO:0000256" key="2">
    <source>
        <dbReference type="ARBA" id="ARBA00013262"/>
    </source>
</evidence>
<dbReference type="OrthoDB" id="545675at2759"/>
<evidence type="ECO:0000313" key="6">
    <source>
        <dbReference type="EMBL" id="VDP88190.1"/>
    </source>
</evidence>
<dbReference type="Gene3D" id="3.40.50.300">
    <property type="entry name" value="P-loop containing nucleotide triphosphate hydrolases"/>
    <property type="match status" value="1"/>
</dbReference>
<dbReference type="InterPro" id="IPR027417">
    <property type="entry name" value="P-loop_NTPase"/>
</dbReference>
<organism evidence="8">
    <name type="scientific">Echinostoma caproni</name>
    <dbReference type="NCBI Taxonomy" id="27848"/>
    <lineage>
        <taxon>Eukaryota</taxon>
        <taxon>Metazoa</taxon>
        <taxon>Spiralia</taxon>
        <taxon>Lophotrochozoa</taxon>
        <taxon>Platyhelminthes</taxon>
        <taxon>Trematoda</taxon>
        <taxon>Digenea</taxon>
        <taxon>Plagiorchiida</taxon>
        <taxon>Echinostomata</taxon>
        <taxon>Echinostomatoidea</taxon>
        <taxon>Echinostomatidae</taxon>
        <taxon>Echinostoma</taxon>
    </lineage>
</organism>
<evidence type="ECO:0000256" key="3">
    <source>
        <dbReference type="ARBA" id="ARBA00022679"/>
    </source>
</evidence>
<dbReference type="SUPFAM" id="SSF52540">
    <property type="entry name" value="P-loop containing nucleoside triphosphate hydrolases"/>
    <property type="match status" value="1"/>
</dbReference>
<dbReference type="WBParaSite" id="ECPE_0001124301-mRNA-1">
    <property type="protein sequence ID" value="ECPE_0001124301-mRNA-1"/>
    <property type="gene ID" value="ECPE_0001124301"/>
</dbReference>
<dbReference type="Proteomes" id="UP000272942">
    <property type="component" value="Unassembled WGS sequence"/>
</dbReference>
<comment type="similarity">
    <text evidence="1 5">Belongs to the protein sulfotransferase family.</text>
</comment>
<dbReference type="PANTHER" id="PTHR12788:SF10">
    <property type="entry name" value="PROTEIN-TYROSINE SULFOTRANSFERASE"/>
    <property type="match status" value="1"/>
</dbReference>
<dbReference type="AlphaFoldDB" id="A0A183AW73"/>
<dbReference type="EC" id="2.8.2.20" evidence="2 5"/>
<name>A0A183AW73_9TREM</name>
<gene>
    <name evidence="6" type="ORF">ECPE_LOCUS11207</name>
</gene>
<evidence type="ECO:0000256" key="1">
    <source>
        <dbReference type="ARBA" id="ARBA00009988"/>
    </source>
</evidence>
<keyword evidence="3 5" id="KW-0808">Transferase</keyword>
<reference evidence="6 7" key="2">
    <citation type="submission" date="2018-11" db="EMBL/GenBank/DDBJ databases">
        <authorList>
            <consortium name="Pathogen Informatics"/>
        </authorList>
    </citation>
    <scope>NUCLEOTIDE SEQUENCE [LARGE SCALE GENOMIC DNA]</scope>
    <source>
        <strain evidence="6 7">Egypt</strain>
    </source>
</reference>
<reference evidence="8" key="1">
    <citation type="submission" date="2016-06" db="UniProtKB">
        <authorList>
            <consortium name="WormBaseParasite"/>
        </authorList>
    </citation>
    <scope>IDENTIFICATION</scope>
</reference>
<dbReference type="GO" id="GO:0008476">
    <property type="term" value="F:protein-tyrosine sulfotransferase activity"/>
    <property type="evidence" value="ECO:0007669"/>
    <property type="project" value="UniProtKB-EC"/>
</dbReference>
<proteinExistence type="inferred from homology"/>
<dbReference type="EMBL" id="UZAN01050388">
    <property type="protein sequence ID" value="VDP88190.1"/>
    <property type="molecule type" value="Genomic_DNA"/>
</dbReference>
<accession>A0A183AW73</accession>
<dbReference type="InterPro" id="IPR026634">
    <property type="entry name" value="TPST-like"/>
</dbReference>
<dbReference type="PANTHER" id="PTHR12788">
    <property type="entry name" value="PROTEIN-TYROSINE SULFOTRANSFERASE 2"/>
    <property type="match status" value="1"/>
</dbReference>
<comment type="catalytic activity">
    <reaction evidence="4 5">
        <text>L-tyrosyl-[protein] + 3'-phosphoadenylyl sulfate = O-sulfo-L-tyrosine-[protein] + adenosine 3',5'-bisphosphate + H(+)</text>
        <dbReference type="Rhea" id="RHEA:16801"/>
        <dbReference type="Rhea" id="RHEA-COMP:10136"/>
        <dbReference type="Rhea" id="RHEA-COMP:11688"/>
        <dbReference type="ChEBI" id="CHEBI:15378"/>
        <dbReference type="ChEBI" id="CHEBI:46858"/>
        <dbReference type="ChEBI" id="CHEBI:58339"/>
        <dbReference type="ChEBI" id="CHEBI:58343"/>
        <dbReference type="ChEBI" id="CHEBI:65286"/>
        <dbReference type="EC" id="2.8.2.20"/>
    </reaction>
</comment>
<keyword evidence="7" id="KW-1185">Reference proteome</keyword>
<evidence type="ECO:0000256" key="5">
    <source>
        <dbReference type="RuleBase" id="RU365018"/>
    </source>
</evidence>
<protein>
    <recommendedName>
        <fullName evidence="2 5">Protein-tyrosine sulfotransferase</fullName>
        <ecNumber evidence="2 5">2.8.2.20</ecNumber>
    </recommendedName>
</protein>
<evidence type="ECO:0000256" key="4">
    <source>
        <dbReference type="ARBA" id="ARBA00048460"/>
    </source>
</evidence>
<evidence type="ECO:0000313" key="7">
    <source>
        <dbReference type="Proteomes" id="UP000272942"/>
    </source>
</evidence>
<dbReference type="Pfam" id="PF13469">
    <property type="entry name" value="Sulfotransfer_3"/>
    <property type="match status" value="1"/>
</dbReference>
<sequence>MHAGHNETYPCTGLMRIKLDAHPMIRCGAEPMITLSVLELWKRVRNTLLGRAIEAGIYPDALNNATRAYIVETIRHMGPDAPVLCHKQPTTFQHLSTLGQLFPTAKFIHMVRDGRGAVASSINRHLLPNNYFQRSLDGWQGMVLQIIKDCEQLGPNHCIHVRYESLILQTEQEMRRVLNFIGVPWDPIVLHHETIKDQLTNLNTYEPSTVQFLKSVHNNSLAAWSLPSSPIPVDVLNKSCETVKLLKLLNYCPTKGYIPNYADVPSDNPDMSKILELARK</sequence>
<dbReference type="GO" id="GO:0005794">
    <property type="term" value="C:Golgi apparatus"/>
    <property type="evidence" value="ECO:0007669"/>
    <property type="project" value="TreeGrafter"/>
</dbReference>
<evidence type="ECO:0000313" key="8">
    <source>
        <dbReference type="WBParaSite" id="ECPE_0001124301-mRNA-1"/>
    </source>
</evidence>
<comment type="function">
    <text evidence="5">Catalyzes the O-sulfation of tyrosine residues within acidic motifs of polypeptides, using 3'-phosphoadenylyl sulfate (PAPS) as cosubstrate.</text>
</comment>